<reference evidence="3 4" key="1">
    <citation type="submission" date="2006-10" db="EMBL/GenBank/DDBJ databases">
        <title>The Genome Sequence of Batrachochytrium dendrobatidis JEL423.</title>
        <authorList>
            <consortium name="The Broad Institute Genome Sequencing Platform"/>
            <person name="Birren B."/>
            <person name="Lander E."/>
            <person name="Galagan J."/>
            <person name="Cuomo C."/>
            <person name="Devon K."/>
            <person name="Jaffe D."/>
            <person name="Butler J."/>
            <person name="Alvarez P."/>
            <person name="Gnerre S."/>
            <person name="Grabherr M."/>
            <person name="Kleber M."/>
            <person name="Mauceli E."/>
            <person name="Brockman W."/>
            <person name="Young S."/>
            <person name="LaButti K."/>
            <person name="Sykes S."/>
            <person name="DeCaprio D."/>
            <person name="Crawford M."/>
            <person name="Koehrsen M."/>
            <person name="Engels R."/>
            <person name="Montgomery P."/>
            <person name="Pearson M."/>
            <person name="Howarth C."/>
            <person name="Larson L."/>
            <person name="White J."/>
            <person name="O'Leary S."/>
            <person name="Kodira C."/>
            <person name="Zeng Q."/>
            <person name="Yandava C."/>
            <person name="Alvarado L."/>
            <person name="Longcore J."/>
            <person name="James T."/>
        </authorList>
    </citation>
    <scope>NUCLEOTIDE SEQUENCE [LARGE SCALE GENOMIC DNA]</scope>
    <source>
        <strain evidence="3 4">JEL423</strain>
    </source>
</reference>
<evidence type="ECO:0000259" key="2">
    <source>
        <dbReference type="Pfam" id="PF00755"/>
    </source>
</evidence>
<keyword evidence="1" id="KW-0012">Acyltransferase</keyword>
<feature type="domain" description="Choline/carnitine acyltransferase" evidence="2">
    <location>
        <begin position="46"/>
        <end position="100"/>
    </location>
</feature>
<sequence length="127" mass="14366">MHCSDLSIYIIGFILYRHNASLQTQLRLNSTGAPRTFDNHEKLPRLPIPSLQNLADKYLSSCKPLLSSELFSESETRVKEFIAPNGLGERLQERLIEHDLKEPVESNRNSKLVVGGFLAQSSLFRLA</sequence>
<keyword evidence="1" id="KW-0808">Transferase</keyword>
<accession>A0A177WSX0</accession>
<dbReference type="SUPFAM" id="SSF52777">
    <property type="entry name" value="CoA-dependent acyltransferases"/>
    <property type="match status" value="1"/>
</dbReference>
<evidence type="ECO:0000256" key="1">
    <source>
        <dbReference type="ARBA" id="ARBA00023315"/>
    </source>
</evidence>
<reference evidence="3 4" key="2">
    <citation type="submission" date="2016-05" db="EMBL/GenBank/DDBJ databases">
        <title>Lineage-specific infection strategies underlie the spectrum of fungal disease in amphibians.</title>
        <authorList>
            <person name="Cuomo C.A."/>
            <person name="Farrer R.A."/>
            <person name="James T."/>
            <person name="Longcore J."/>
            <person name="Birren B."/>
        </authorList>
    </citation>
    <scope>NUCLEOTIDE SEQUENCE [LARGE SCALE GENOMIC DNA]</scope>
    <source>
        <strain evidence="3 4">JEL423</strain>
    </source>
</reference>
<dbReference type="VEuPathDB" id="FungiDB:BDEG_26611"/>
<protein>
    <recommendedName>
        <fullName evidence="2">Choline/carnitine acyltransferase domain-containing protein</fullName>
    </recommendedName>
</protein>
<dbReference type="STRING" id="403673.A0A177WSX0"/>
<dbReference type="InterPro" id="IPR042572">
    <property type="entry name" value="Carn_acyl_trans_N"/>
</dbReference>
<dbReference type="Gene3D" id="1.10.275.20">
    <property type="entry name" value="Choline/Carnitine o-acyltransferase"/>
    <property type="match status" value="1"/>
</dbReference>
<evidence type="ECO:0000313" key="3">
    <source>
        <dbReference type="EMBL" id="OAJ43237.1"/>
    </source>
</evidence>
<proteinExistence type="predicted"/>
<organism evidence="3 4">
    <name type="scientific">Batrachochytrium dendrobatidis (strain JEL423)</name>
    <dbReference type="NCBI Taxonomy" id="403673"/>
    <lineage>
        <taxon>Eukaryota</taxon>
        <taxon>Fungi</taxon>
        <taxon>Fungi incertae sedis</taxon>
        <taxon>Chytridiomycota</taxon>
        <taxon>Chytridiomycota incertae sedis</taxon>
        <taxon>Chytridiomycetes</taxon>
        <taxon>Rhizophydiales</taxon>
        <taxon>Rhizophydiales incertae sedis</taxon>
        <taxon>Batrachochytrium</taxon>
    </lineage>
</organism>
<dbReference type="InterPro" id="IPR039551">
    <property type="entry name" value="Cho/carn_acyl_trans"/>
</dbReference>
<dbReference type="InterPro" id="IPR000542">
    <property type="entry name" value="Carn_acyl_trans"/>
</dbReference>
<evidence type="ECO:0000313" key="4">
    <source>
        <dbReference type="Proteomes" id="UP000077115"/>
    </source>
</evidence>
<dbReference type="Proteomes" id="UP000077115">
    <property type="component" value="Unassembled WGS sequence"/>
</dbReference>
<dbReference type="Pfam" id="PF00755">
    <property type="entry name" value="Carn_acyltransf"/>
    <property type="match status" value="1"/>
</dbReference>
<dbReference type="GO" id="GO:0016747">
    <property type="term" value="F:acyltransferase activity, transferring groups other than amino-acyl groups"/>
    <property type="evidence" value="ECO:0007669"/>
    <property type="project" value="UniProtKB-ARBA"/>
</dbReference>
<gene>
    <name evidence="3" type="ORF">BDEG_26611</name>
</gene>
<dbReference type="PANTHER" id="PTHR22589">
    <property type="entry name" value="CARNITINE O-ACYLTRANSFERASE"/>
    <property type="match status" value="1"/>
</dbReference>
<dbReference type="AlphaFoldDB" id="A0A177WSX0"/>
<dbReference type="PANTHER" id="PTHR22589:SF107">
    <property type="entry name" value="CHOLINE_CARNITINE ACYLTRANSFERASE DOMAIN-CONTAINING PROTEIN"/>
    <property type="match status" value="1"/>
</dbReference>
<name>A0A177WSX0_BATDL</name>
<dbReference type="EMBL" id="DS022309">
    <property type="protein sequence ID" value="OAJ43237.1"/>
    <property type="molecule type" value="Genomic_DNA"/>
</dbReference>